<dbReference type="Proteomes" id="UP000294257">
    <property type="component" value="Unassembled WGS sequence"/>
</dbReference>
<reference evidence="2 3" key="1">
    <citation type="submission" date="2019-02" db="EMBL/GenBank/DDBJ databases">
        <title>Genomic Encyclopedia of Type Strains, Phase IV (KMG-IV): sequencing the most valuable type-strain genomes for metagenomic binning, comparative biology and taxonomic classification.</title>
        <authorList>
            <person name="Goeker M."/>
        </authorList>
    </citation>
    <scope>NUCLEOTIDE SEQUENCE [LARGE SCALE GENOMIC DNA]</scope>
    <source>
        <strain evidence="2 3">DSM 101727</strain>
    </source>
</reference>
<evidence type="ECO:0000256" key="1">
    <source>
        <dbReference type="SAM" id="Phobius"/>
    </source>
</evidence>
<comment type="caution">
    <text evidence="2">The sequence shown here is derived from an EMBL/GenBank/DDBJ whole genome shotgun (WGS) entry which is preliminary data.</text>
</comment>
<proteinExistence type="predicted"/>
<gene>
    <name evidence="2" type="ORF">EV193_112140</name>
</gene>
<keyword evidence="3" id="KW-1185">Reference proteome</keyword>
<feature type="transmembrane region" description="Helical" evidence="1">
    <location>
        <begin position="17"/>
        <end position="38"/>
    </location>
</feature>
<keyword evidence="1" id="KW-0812">Transmembrane</keyword>
<organism evidence="2 3">
    <name type="scientific">Herbihabitans rhizosphaerae</name>
    <dbReference type="NCBI Taxonomy" id="1872711"/>
    <lineage>
        <taxon>Bacteria</taxon>
        <taxon>Bacillati</taxon>
        <taxon>Actinomycetota</taxon>
        <taxon>Actinomycetes</taxon>
        <taxon>Pseudonocardiales</taxon>
        <taxon>Pseudonocardiaceae</taxon>
        <taxon>Herbihabitans</taxon>
    </lineage>
</organism>
<evidence type="ECO:0008006" key="4">
    <source>
        <dbReference type="Google" id="ProtNLM"/>
    </source>
</evidence>
<dbReference type="EMBL" id="SGWQ01000012">
    <property type="protein sequence ID" value="RZS32506.1"/>
    <property type="molecule type" value="Genomic_DNA"/>
</dbReference>
<name>A0A4Q7KG28_9PSEU</name>
<keyword evidence="1" id="KW-0472">Membrane</keyword>
<dbReference type="AlphaFoldDB" id="A0A4Q7KG28"/>
<feature type="transmembrane region" description="Helical" evidence="1">
    <location>
        <begin position="50"/>
        <end position="69"/>
    </location>
</feature>
<keyword evidence="1" id="KW-1133">Transmembrane helix</keyword>
<dbReference type="RefSeq" id="WP_130347949.1">
    <property type="nucleotide sequence ID" value="NZ_SGWQ01000012.1"/>
</dbReference>
<accession>A0A4Q7KG28</accession>
<protein>
    <recommendedName>
        <fullName evidence="4">PH (Pleckstrin Homology) domain-containing protein</fullName>
    </recommendedName>
</protein>
<sequence>MSHKETSFVLDGATRRWAWAGVFLFLPGGAALTAAGVLGLTGGEPGRRPAAIGMGLVLLALGGGAAWALSRGENRLVLDRQGLTVPQVPDVEFTVGWSELREVRVYRERRGGGETRMWHYDLVLAPRLGDFAERHPEMADWHSLDGYRYSLGALGLAGRRLDRAFTRFAGGSWTGMRTVDT</sequence>
<evidence type="ECO:0000313" key="2">
    <source>
        <dbReference type="EMBL" id="RZS32506.1"/>
    </source>
</evidence>
<evidence type="ECO:0000313" key="3">
    <source>
        <dbReference type="Proteomes" id="UP000294257"/>
    </source>
</evidence>